<evidence type="ECO:0000313" key="9">
    <source>
        <dbReference type="EMBL" id="SIQ90310.1"/>
    </source>
</evidence>
<comment type="similarity">
    <text evidence="2 7">Belongs to the sodium:solute symporter (SSF) (TC 2.A.21) family.</text>
</comment>
<dbReference type="CDD" id="cd10322">
    <property type="entry name" value="SLC5sbd"/>
    <property type="match status" value="1"/>
</dbReference>
<evidence type="ECO:0000256" key="4">
    <source>
        <dbReference type="ARBA" id="ARBA00022692"/>
    </source>
</evidence>
<dbReference type="Pfam" id="PF00474">
    <property type="entry name" value="SSF"/>
    <property type="match status" value="1"/>
</dbReference>
<evidence type="ECO:0000256" key="6">
    <source>
        <dbReference type="ARBA" id="ARBA00023136"/>
    </source>
</evidence>
<feature type="transmembrane region" description="Helical" evidence="8">
    <location>
        <begin position="308"/>
        <end position="336"/>
    </location>
</feature>
<dbReference type="PANTHER" id="PTHR48086:SF8">
    <property type="entry name" value="MONOCARBOXYLIC ACID PERMEASE"/>
    <property type="match status" value="1"/>
</dbReference>
<evidence type="ECO:0000313" key="10">
    <source>
        <dbReference type="Proteomes" id="UP000186308"/>
    </source>
</evidence>
<keyword evidence="5 8" id="KW-1133">Transmembrane helix</keyword>
<evidence type="ECO:0000256" key="2">
    <source>
        <dbReference type="ARBA" id="ARBA00006434"/>
    </source>
</evidence>
<dbReference type="InterPro" id="IPR050277">
    <property type="entry name" value="Sodium:Solute_Symporter"/>
</dbReference>
<protein>
    <submittedName>
        <fullName evidence="9">Solute:Na+ symporter, SSS family</fullName>
    </submittedName>
</protein>
<feature type="transmembrane region" description="Helical" evidence="8">
    <location>
        <begin position="191"/>
        <end position="217"/>
    </location>
</feature>
<dbReference type="PANTHER" id="PTHR48086">
    <property type="entry name" value="SODIUM/PROLINE SYMPORTER-RELATED"/>
    <property type="match status" value="1"/>
</dbReference>
<keyword evidence="6 8" id="KW-0472">Membrane</keyword>
<feature type="transmembrane region" description="Helical" evidence="8">
    <location>
        <begin position="160"/>
        <end position="179"/>
    </location>
</feature>
<dbReference type="GO" id="GO:0005886">
    <property type="term" value="C:plasma membrane"/>
    <property type="evidence" value="ECO:0007669"/>
    <property type="project" value="TreeGrafter"/>
</dbReference>
<comment type="subcellular location">
    <subcellularLocation>
        <location evidence="1">Membrane</location>
        <topology evidence="1">Multi-pass membrane protein</topology>
    </subcellularLocation>
</comment>
<dbReference type="InterPro" id="IPR038377">
    <property type="entry name" value="Na/Glc_symporter_sf"/>
</dbReference>
<feature type="transmembrane region" description="Helical" evidence="8">
    <location>
        <begin position="65"/>
        <end position="87"/>
    </location>
</feature>
<dbReference type="RefSeq" id="WP_029311921.1">
    <property type="nucleotide sequence ID" value="NZ_FTNE01000011.1"/>
</dbReference>
<feature type="transmembrane region" description="Helical" evidence="8">
    <location>
        <begin position="356"/>
        <end position="375"/>
    </location>
</feature>
<organism evidence="9 10">
    <name type="scientific">Acidiphilium rubrum</name>
    <dbReference type="NCBI Taxonomy" id="526"/>
    <lineage>
        <taxon>Bacteria</taxon>
        <taxon>Pseudomonadati</taxon>
        <taxon>Pseudomonadota</taxon>
        <taxon>Alphaproteobacteria</taxon>
        <taxon>Acetobacterales</taxon>
        <taxon>Acidocellaceae</taxon>
        <taxon>Acidiphilium</taxon>
    </lineage>
</organism>
<feature type="transmembrane region" description="Helical" evidence="8">
    <location>
        <begin position="122"/>
        <end position="140"/>
    </location>
</feature>
<evidence type="ECO:0000256" key="8">
    <source>
        <dbReference type="SAM" id="Phobius"/>
    </source>
</evidence>
<evidence type="ECO:0000256" key="1">
    <source>
        <dbReference type="ARBA" id="ARBA00004141"/>
    </source>
</evidence>
<sequence>MASFVFACLILASLGLAIFAKRGHHTESVKEFFIASRQFGGFLVFFLAVGEIYSIGTIIGFPGGIYAMGGTYGIWFLGYILLAYPVGYFVNPWIWRAGKVYDAVTLPDLFKGHFRDHRYGRFLELSVTIAAIVFLVPWGQLQFSGLIIALNGLGWHFNPIVLTVLAAALAFTYVAVSGIRAPAYVAILKDILMVLAIVVTGVAAVSAVGLGSIFHIAGPVAHNHLNAPQLRFTMSTITFQALGFFMFPFNMQNLFTARSEQTIRRTQMFMPLYMLMYPFLVVTSYYALSQHTHLAAPNQAFMAVAVSLLPGWVLGMVAAGASLSGLIVLAGISLAIGPLVSRNLFGHVPETRQRSAARLVIVLYLAASILLTLMAPNLLLTIINTAFFGITQFFPGVLAIIFFRRAHPLAIGAGIIVADVLSIAFYLAGATMDGLNVGFVCLLINIVILVGGSLLMARDPRVVPVAARESGLIAAPASGD</sequence>
<dbReference type="OrthoDB" id="9810181at2"/>
<accession>A0A8G2FGS5</accession>
<evidence type="ECO:0000256" key="5">
    <source>
        <dbReference type="ARBA" id="ARBA00022989"/>
    </source>
</evidence>
<dbReference type="AlphaFoldDB" id="A0A8G2FGS5"/>
<dbReference type="Proteomes" id="UP000186308">
    <property type="component" value="Unassembled WGS sequence"/>
</dbReference>
<evidence type="ECO:0000256" key="7">
    <source>
        <dbReference type="RuleBase" id="RU362091"/>
    </source>
</evidence>
<name>A0A8G2FGS5_ACIRU</name>
<keyword evidence="10" id="KW-1185">Reference proteome</keyword>
<dbReference type="PROSITE" id="PS50283">
    <property type="entry name" value="NA_SOLUT_SYMP_3"/>
    <property type="match status" value="1"/>
</dbReference>
<evidence type="ECO:0000256" key="3">
    <source>
        <dbReference type="ARBA" id="ARBA00022448"/>
    </source>
</evidence>
<feature type="transmembrane region" description="Helical" evidence="8">
    <location>
        <begin position="270"/>
        <end position="288"/>
    </location>
</feature>
<feature type="transmembrane region" description="Helical" evidence="8">
    <location>
        <begin position="381"/>
        <end position="402"/>
    </location>
</feature>
<keyword evidence="3" id="KW-0813">Transport</keyword>
<feature type="transmembrane region" description="Helical" evidence="8">
    <location>
        <begin position="33"/>
        <end position="53"/>
    </location>
</feature>
<keyword evidence="4 8" id="KW-0812">Transmembrane</keyword>
<reference evidence="9 10" key="1">
    <citation type="submission" date="2017-01" db="EMBL/GenBank/DDBJ databases">
        <authorList>
            <person name="Varghese N."/>
            <person name="Submissions S."/>
        </authorList>
    </citation>
    <scope>NUCLEOTIDE SEQUENCE [LARGE SCALE GENOMIC DNA]</scope>
    <source>
        <strain evidence="9 10">ATCC 35905</strain>
    </source>
</reference>
<proteinExistence type="inferred from homology"/>
<dbReference type="InterPro" id="IPR001734">
    <property type="entry name" value="Na/solute_symporter"/>
</dbReference>
<feature type="transmembrane region" description="Helical" evidence="8">
    <location>
        <begin position="435"/>
        <end position="457"/>
    </location>
</feature>
<comment type="caution">
    <text evidence="9">The sequence shown here is derived from an EMBL/GenBank/DDBJ whole genome shotgun (WGS) entry which is preliminary data.</text>
</comment>
<dbReference type="Gene3D" id="1.20.1730.10">
    <property type="entry name" value="Sodium/glucose cotransporter"/>
    <property type="match status" value="1"/>
</dbReference>
<dbReference type="EMBL" id="FTNE01000011">
    <property type="protein sequence ID" value="SIQ90310.1"/>
    <property type="molecule type" value="Genomic_DNA"/>
</dbReference>
<feature type="transmembrane region" description="Helical" evidence="8">
    <location>
        <begin position="409"/>
        <end position="429"/>
    </location>
</feature>
<feature type="transmembrane region" description="Helical" evidence="8">
    <location>
        <begin position="229"/>
        <end position="249"/>
    </location>
</feature>
<gene>
    <name evidence="9" type="ORF">SAMN05421828_11180</name>
</gene>
<dbReference type="GO" id="GO:0022857">
    <property type="term" value="F:transmembrane transporter activity"/>
    <property type="evidence" value="ECO:0007669"/>
    <property type="project" value="InterPro"/>
</dbReference>